<dbReference type="Proteomes" id="UP000013827">
    <property type="component" value="Unassembled WGS sequence"/>
</dbReference>
<dbReference type="GO" id="GO:0016020">
    <property type="term" value="C:membrane"/>
    <property type="evidence" value="ECO:0007669"/>
    <property type="project" value="TreeGrafter"/>
</dbReference>
<dbReference type="GO" id="GO:0003924">
    <property type="term" value="F:GTPase activity"/>
    <property type="evidence" value="ECO:0007669"/>
    <property type="project" value="InterPro"/>
</dbReference>
<protein>
    <recommendedName>
        <fullName evidence="3">Dynamin-type G domain-containing protein</fullName>
    </recommendedName>
</protein>
<evidence type="ECO:0000313" key="5">
    <source>
        <dbReference type="Proteomes" id="UP000013827"/>
    </source>
</evidence>
<sequence>GSAALDLPMFVVVGAQSSGKSSVLDNVIGRSFLPRGSGTVTRRPLVLMMQHHASEEYGEFNHLPGQRLTTDAQICSAIEKATIDECGEKGFSSRPIYLHYYSPTVPDLTLVDLPGLIKAHAADMDPSAPHIIKTMVLEFAQAPAAILLAVTPAHSDLVTSDAIQLAREVDPDGQRTLGVLTKLDLMDEGTDCSTALLGEDPRAPKLRLGYVGVVNRGQKDINNGVDLTAARARERTFFKEHGVYGRPAMSGARLGTEALVATSSALLVEHIERSLPKLKSQIAARLEASEGELA</sequence>
<dbReference type="PANTHER" id="PTHR11566:SF21">
    <property type="entry name" value="DYNAMIN RELATED PROTEIN 1, ISOFORM A"/>
    <property type="match status" value="1"/>
</dbReference>
<dbReference type="InterPro" id="IPR045063">
    <property type="entry name" value="Dynamin_N"/>
</dbReference>
<dbReference type="RefSeq" id="XP_005792467.1">
    <property type="nucleotide sequence ID" value="XM_005792410.1"/>
</dbReference>
<accession>A0A0D3KK87</accession>
<proteinExistence type="predicted"/>
<keyword evidence="1" id="KW-0547">Nucleotide-binding</keyword>
<dbReference type="Pfam" id="PF00350">
    <property type="entry name" value="Dynamin_N"/>
    <property type="match status" value="1"/>
</dbReference>
<dbReference type="InterPro" id="IPR000375">
    <property type="entry name" value="Dynamin_stalk"/>
</dbReference>
<dbReference type="KEGG" id="ehx:EMIHUDRAFT_43878"/>
<dbReference type="GO" id="GO:0005874">
    <property type="term" value="C:microtubule"/>
    <property type="evidence" value="ECO:0007669"/>
    <property type="project" value="TreeGrafter"/>
</dbReference>
<dbReference type="GO" id="GO:0008017">
    <property type="term" value="F:microtubule binding"/>
    <property type="evidence" value="ECO:0007669"/>
    <property type="project" value="TreeGrafter"/>
</dbReference>
<dbReference type="InterPro" id="IPR022812">
    <property type="entry name" value="Dynamin"/>
</dbReference>
<feature type="domain" description="Dynamin-type G" evidence="3">
    <location>
        <begin position="4"/>
        <end position="276"/>
    </location>
</feature>
<evidence type="ECO:0000259" key="3">
    <source>
        <dbReference type="PROSITE" id="PS51718"/>
    </source>
</evidence>
<dbReference type="PANTHER" id="PTHR11566">
    <property type="entry name" value="DYNAMIN"/>
    <property type="match status" value="1"/>
</dbReference>
<keyword evidence="2" id="KW-0342">GTP-binding</keyword>
<dbReference type="EnsemblProtists" id="EOD40038">
    <property type="protein sequence ID" value="EOD40038"/>
    <property type="gene ID" value="EMIHUDRAFT_45912"/>
</dbReference>
<dbReference type="Gene3D" id="3.40.50.300">
    <property type="entry name" value="P-loop containing nucleotide triphosphate hydrolases"/>
    <property type="match status" value="1"/>
</dbReference>
<dbReference type="AlphaFoldDB" id="A0A0D3KK87"/>
<dbReference type="GO" id="GO:0005737">
    <property type="term" value="C:cytoplasm"/>
    <property type="evidence" value="ECO:0007669"/>
    <property type="project" value="TreeGrafter"/>
</dbReference>
<dbReference type="PROSITE" id="PS51718">
    <property type="entry name" value="G_DYNAMIN_2"/>
    <property type="match status" value="1"/>
</dbReference>
<dbReference type="EnsemblProtists" id="EOD36172">
    <property type="protein sequence ID" value="EOD36172"/>
    <property type="gene ID" value="EMIHUDRAFT_43878"/>
</dbReference>
<name>A0A0D3KK87_EMIH1</name>
<dbReference type="STRING" id="2903.R1DMG4"/>
<dbReference type="GeneID" id="17281443"/>
<keyword evidence="5" id="KW-1185">Reference proteome</keyword>
<dbReference type="PRINTS" id="PR00195">
    <property type="entry name" value="DYNAMIN"/>
</dbReference>
<reference evidence="4" key="2">
    <citation type="submission" date="2024-10" db="UniProtKB">
        <authorList>
            <consortium name="EnsemblProtists"/>
        </authorList>
    </citation>
    <scope>IDENTIFICATION</scope>
</reference>
<dbReference type="OMA" id="SNNLCRQ"/>
<evidence type="ECO:0000256" key="1">
    <source>
        <dbReference type="ARBA" id="ARBA00022741"/>
    </source>
</evidence>
<dbReference type="InterPro" id="IPR030381">
    <property type="entry name" value="G_DYNAMIN_dom"/>
</dbReference>
<reference evidence="5" key="1">
    <citation type="journal article" date="2013" name="Nature">
        <title>Pan genome of the phytoplankton Emiliania underpins its global distribution.</title>
        <authorList>
            <person name="Read B.A."/>
            <person name="Kegel J."/>
            <person name="Klute M.J."/>
            <person name="Kuo A."/>
            <person name="Lefebvre S.C."/>
            <person name="Maumus F."/>
            <person name="Mayer C."/>
            <person name="Miller J."/>
            <person name="Monier A."/>
            <person name="Salamov A."/>
            <person name="Young J."/>
            <person name="Aguilar M."/>
            <person name="Claverie J.M."/>
            <person name="Frickenhaus S."/>
            <person name="Gonzalez K."/>
            <person name="Herman E.K."/>
            <person name="Lin Y.C."/>
            <person name="Napier J."/>
            <person name="Ogata H."/>
            <person name="Sarno A.F."/>
            <person name="Shmutz J."/>
            <person name="Schroeder D."/>
            <person name="de Vargas C."/>
            <person name="Verret F."/>
            <person name="von Dassow P."/>
            <person name="Valentin K."/>
            <person name="Van de Peer Y."/>
            <person name="Wheeler G."/>
            <person name="Dacks J.B."/>
            <person name="Delwiche C.F."/>
            <person name="Dyhrman S.T."/>
            <person name="Glockner G."/>
            <person name="John U."/>
            <person name="Richards T."/>
            <person name="Worden A.Z."/>
            <person name="Zhang X."/>
            <person name="Grigoriev I.V."/>
            <person name="Allen A.E."/>
            <person name="Bidle K."/>
            <person name="Borodovsky M."/>
            <person name="Bowler C."/>
            <person name="Brownlee C."/>
            <person name="Cock J.M."/>
            <person name="Elias M."/>
            <person name="Gladyshev V.N."/>
            <person name="Groth M."/>
            <person name="Guda C."/>
            <person name="Hadaegh A."/>
            <person name="Iglesias-Rodriguez M.D."/>
            <person name="Jenkins J."/>
            <person name="Jones B.M."/>
            <person name="Lawson T."/>
            <person name="Leese F."/>
            <person name="Lindquist E."/>
            <person name="Lobanov A."/>
            <person name="Lomsadze A."/>
            <person name="Malik S.B."/>
            <person name="Marsh M.E."/>
            <person name="Mackinder L."/>
            <person name="Mock T."/>
            <person name="Mueller-Roeber B."/>
            <person name="Pagarete A."/>
            <person name="Parker M."/>
            <person name="Probert I."/>
            <person name="Quesneville H."/>
            <person name="Raines C."/>
            <person name="Rensing S.A."/>
            <person name="Riano-Pachon D.M."/>
            <person name="Richier S."/>
            <person name="Rokitta S."/>
            <person name="Shiraiwa Y."/>
            <person name="Soanes D.M."/>
            <person name="van der Giezen M."/>
            <person name="Wahlund T.M."/>
            <person name="Williams B."/>
            <person name="Wilson W."/>
            <person name="Wolfe G."/>
            <person name="Wurch L.L."/>
        </authorList>
    </citation>
    <scope>NUCLEOTIDE SEQUENCE</scope>
</reference>
<evidence type="ECO:0000256" key="2">
    <source>
        <dbReference type="ARBA" id="ARBA00023134"/>
    </source>
</evidence>
<organism evidence="4 5">
    <name type="scientific">Emiliania huxleyi (strain CCMP1516)</name>
    <dbReference type="NCBI Taxonomy" id="280463"/>
    <lineage>
        <taxon>Eukaryota</taxon>
        <taxon>Haptista</taxon>
        <taxon>Haptophyta</taxon>
        <taxon>Prymnesiophyceae</taxon>
        <taxon>Isochrysidales</taxon>
        <taxon>Noelaerhabdaceae</taxon>
        <taxon>Emiliania</taxon>
    </lineage>
</organism>
<dbReference type="SMART" id="SM00053">
    <property type="entry name" value="DYNc"/>
    <property type="match status" value="1"/>
</dbReference>
<dbReference type="KEGG" id="ehx:EMIHUDRAFT_45912"/>
<dbReference type="GeneID" id="17285309"/>
<dbReference type="SUPFAM" id="SSF52540">
    <property type="entry name" value="P-loop containing nucleoside triphosphate hydrolases"/>
    <property type="match status" value="1"/>
</dbReference>
<evidence type="ECO:0000313" key="4">
    <source>
        <dbReference type="EnsemblProtists" id="EOD36172"/>
    </source>
</evidence>
<dbReference type="InterPro" id="IPR001401">
    <property type="entry name" value="Dynamin_GTPase"/>
</dbReference>
<dbReference type="GO" id="GO:0005525">
    <property type="term" value="F:GTP binding"/>
    <property type="evidence" value="ECO:0007669"/>
    <property type="project" value="InterPro"/>
</dbReference>
<dbReference type="CDD" id="cd08771">
    <property type="entry name" value="DLP_1"/>
    <property type="match status" value="1"/>
</dbReference>
<dbReference type="eggNOG" id="KOG0446">
    <property type="taxonomic scope" value="Eukaryota"/>
</dbReference>
<dbReference type="PaxDb" id="2903-EOD36172"/>
<dbReference type="InterPro" id="IPR027417">
    <property type="entry name" value="P-loop_NTPase"/>
</dbReference>
<dbReference type="Pfam" id="PF01031">
    <property type="entry name" value="Dynamin_M"/>
    <property type="match status" value="1"/>
</dbReference>
<dbReference type="HOGENOM" id="CLU_008964_3_0_1"/>
<dbReference type="RefSeq" id="XP_005788601.1">
    <property type="nucleotide sequence ID" value="XM_005788544.1"/>
</dbReference>